<gene>
    <name evidence="2" type="ordered locus">MBIO_0254</name>
</gene>
<name>C4XEE7_MYCFP</name>
<keyword evidence="1" id="KW-0175">Coiled coil</keyword>
<dbReference type="EMBL" id="AP009608">
    <property type="protein sequence ID" value="BAH69519.1"/>
    <property type="molecule type" value="Genomic_DNA"/>
</dbReference>
<protein>
    <recommendedName>
        <fullName evidence="4">PDxFFG protein</fullName>
    </recommendedName>
</protein>
<evidence type="ECO:0000313" key="2">
    <source>
        <dbReference type="EMBL" id="BAH69519.1"/>
    </source>
</evidence>
<feature type="coiled-coil region" evidence="1">
    <location>
        <begin position="379"/>
        <end position="406"/>
    </location>
</feature>
<evidence type="ECO:0000256" key="1">
    <source>
        <dbReference type="SAM" id="Coils"/>
    </source>
</evidence>
<dbReference type="Proteomes" id="UP000006810">
    <property type="component" value="Chromosome"/>
</dbReference>
<evidence type="ECO:0008006" key="4">
    <source>
        <dbReference type="Google" id="ProtNLM"/>
    </source>
</evidence>
<dbReference type="PATRIC" id="fig|496833.3.peg.678"/>
<accession>C4XEE7</accession>
<dbReference type="HOGENOM" id="CLU_000339_0_0_14"/>
<keyword evidence="3" id="KW-1185">Reference proteome</keyword>
<organism evidence="2 3">
    <name type="scientific">Mycoplasmopsis fermentans (strain ATCC 19989 / NBRC 14854 / NCTC 10117 / PG18)</name>
    <name type="common">Mycoplasma fermentans</name>
    <dbReference type="NCBI Taxonomy" id="496833"/>
    <lineage>
        <taxon>Bacteria</taxon>
        <taxon>Bacillati</taxon>
        <taxon>Mycoplasmatota</taxon>
        <taxon>Mycoplasmoidales</taxon>
        <taxon>Metamycoplasmataceae</taxon>
        <taxon>Mycoplasmopsis</taxon>
    </lineage>
</organism>
<sequence>MSTNQLILLCKLDLNLQTAKKIAELHQSLINEYKQKRLELETIERKIELENFKILYMTQTANFADPVVIEQYNRILHKFEENINTHMPTYIAKVVDEQFKAADLKGKQVLEILKNPTTYNQVSIFISEIEKTNRYFKDFKNKVLLSQAELVAKIQVEVNSDENLYNLNKKFWEDLKAEYTPLIKPYNDAFEVDMTYEIEDNNNKKISVTKKAKERMFDSYAQEEDELNQVATHLTNRISTHQTVLDNINAKINQLQVEYKDPKITAERKVEIIELLKQIAKLYDNTKTAIYHINDVLREIKLAISNLLEIKQGITNGTHTYLDAYDLDSNLLSWINEINSKPIWNIDKWVKTLINGQLRRAIRERTDWFKKEIEQKLNIAKKAEKLDELKGKIKKAENELAPIKERFDTKKAVLDVANKIETSLYKEAINKEIESTLAYKASENSIKNQIEFFSNLMPDYSKIINGLAKNSEIGNMILGLNIEVEKSCANDPLIKKLNNVLKDLDDPNSEINKFKEKAQNAYKTAGLKDQLDNIESEKSKYGKMTDSFIKLLNDTIKVKILSNYIKNESIDIESYVKNTNNEARLADTKDAVTWIIKNVKGIHYQLELDKKAKLEEIANQLKKIKTLTIDLIKKTEDILGHKDVVNCIDKINSLFNQFVIKSSGLISPKYINDPVIKAHLEIIDKSRIEAIEKSMPKLNQDEKLVKYEAIINEGFQKTIDKLYNIDENLKTINLFDNAFERMAISKDFIETRTYDWAKFCYFTAVKVTKDHLDNQDANQINNLISQNNAEINSINKREIELDKIIKEYDQKIKATTDLNEKKRLNKERGPFALERDRIRKKRNEISAHNTYLNNRLKANLFDAFNKAKTTFGPSELFVGADLHFDITKALNKVQRMRWELFNKAVDDHMKQTEKILKYQAPISNFFNEFNREYLTLLNPNIVAFEKIANSKIASIKTAIGELINARIREILISGREFPLYDSKNNGFEYKDADSIIVAKSRSELIDILSKKKLVNANDSVEKINKDIYFVRLSHLKKDGTKLVVTLRNILTDEKEMFANGYSDKYIKFNIDASVNDKRLSTLNALFTAANYKKQVTPTLIREEGNIRDENGKSVKGYSVFVDAYQDMTEKLLHEVPYAGEWLEGEHLVSKLNEKGEIEYTVENGRYLGFTKDSRVSLWAILKMTDPNFKGISTDFLKFVGAHEYGHHITLNGAHDLGNKGNNPIYVSALTPGATPHIDNYYSKDALELYLKARTHLELNTTRLLKENNVVIDYGEYITFGIPKIEIVNGKPNLIYKNENEENIWGTKLNKDDIIATLKNNKRRFLQNFKGLLEAVIARRQANGLDDDYEKYLTAFDLWLMNSLDHHSGTINPSLRGGTAKYMVWDKTEQRYVFKPGSLEILKGILKDGKGNIVEFEEVNGELLPKVVEGVRDAKGNYVIINKVLMFNEDGTPVINVPLHVDFNDKSSPYYDANAIKYVNSKIKAIIETIKSLIVEKYSINGWDTTATDLSLEPKFILSNLYLSTLLGKNDDWVELVNNLTYKAFVNNRNNNTGELIDDSKPLPYFDNSGKLIYPSNKKIPQASIYANIKKYALGIKRPEDLTSLMFAMNTAGDSFNNVVNSGEGHILYVDKDHQYLPNINLAQTFENNFLYNYVADMADVLQLKKIMKWYSKFTPEFIGNNKNKHLWFAKDKNGETLKKLPALGEIHEVSKMSINEKIIEKDPVLSLFNAFYSIEGSQKLFGKDVAFTDYKKFLEFVSVDLKQAKLDKNTKVVNWNIDYVKGKVDFSKFIAGLRLAIDEDQTLEAKEKEAYTKLIHNNNEQEIANEIMFRFSHSNLGMLMSNITIQDLKDNNDYGWIFDQNNGYGDLSVSTLNTINPDINKFEISLEQYIKTYEAKAQEWSAQLNQFNLFDALIFDGKTSCYTSQTVGNMLESKNSVYGLLLTLGKGIFKKAKPSQDVLDYYGSKTERKFNEFFTDYTYNFAEVINRDNLQITYSPSNSNFGNMPSYLSNLSESNTGLEYVVDGAATSRWLDLLINFRGDKNGSGVRDTILNFEKMLNEEARRRSQILNTRFIERVFANQDNMQYGQNYKNNYFGQFKTINNGWFKDRWYRDFLDFKLYDDQGKDIKDDTIRIKDLTGTVVKTRARAYWQYYIQSQGVGRRNITSIWRDSDKDAVAMFGYLSTAIADKANYLAFKNVRTGEVKTLRITKQNASNMFYYKEQQVNNEIRHQNGEKVRHYLIDEPFDFTDKNGHQKGTGFVAWVSDYAIMSRYRNRLLDTNEEYYVYFASDEQGNKALEADLGTWDSISENGKTFSQAPISIYRDADGNFRLRVQDQFNGVI</sequence>
<dbReference type="KEGG" id="mfp:MBIO_0254"/>
<reference evidence="2 3" key="1">
    <citation type="journal article" date="2009" name="Curr. Microbiol.">
        <title>Molecular cloning and expression of a novel cholinephosphotransferase involved in glycoglycerophospholipid biosynthesis of Mycoplasma fermentans.</title>
        <authorList>
            <person name="Ishida N."/>
            <person name="Irikura D."/>
            <person name="Matsuda K."/>
            <person name="Sato S."/>
            <person name="Asano K."/>
        </authorList>
    </citation>
    <scope>NUCLEOTIDE SEQUENCE [LARGE SCALE GENOMIC DNA]</scope>
    <source>
        <strain evidence="3">ATCC 19989 / NBRC 14854 / NCTC 10117 / PG18</strain>
    </source>
</reference>
<proteinExistence type="predicted"/>
<dbReference type="eggNOG" id="ENOG5033R76">
    <property type="taxonomic scope" value="Bacteria"/>
</dbReference>
<evidence type="ECO:0000313" key="3">
    <source>
        <dbReference type="Proteomes" id="UP000006810"/>
    </source>
</evidence>